<dbReference type="InterPro" id="IPR029063">
    <property type="entry name" value="SAM-dependent_MTases_sf"/>
</dbReference>
<dbReference type="Gene3D" id="3.40.50.150">
    <property type="entry name" value="Vaccinia Virus protein VP39"/>
    <property type="match status" value="1"/>
</dbReference>
<keyword evidence="8" id="KW-1185">Reference proteome</keyword>
<dbReference type="GO" id="GO:0032259">
    <property type="term" value="P:methylation"/>
    <property type="evidence" value="ECO:0007669"/>
    <property type="project" value="UniProtKB-KW"/>
</dbReference>
<dbReference type="RefSeq" id="WP_180571477.1">
    <property type="nucleotide sequence ID" value="NZ_JACCKB010000092.1"/>
</dbReference>
<dbReference type="SUPFAM" id="SSF46785">
    <property type="entry name" value="Winged helix' DNA-binding domain"/>
    <property type="match status" value="1"/>
</dbReference>
<dbReference type="GO" id="GO:0046983">
    <property type="term" value="F:protein dimerization activity"/>
    <property type="evidence" value="ECO:0007669"/>
    <property type="project" value="InterPro"/>
</dbReference>
<organism evidence="7 8">
    <name type="scientific">Spartinivicinus marinus</name>
    <dbReference type="NCBI Taxonomy" id="2994442"/>
    <lineage>
        <taxon>Bacteria</taxon>
        <taxon>Pseudomonadati</taxon>
        <taxon>Pseudomonadota</taxon>
        <taxon>Gammaproteobacteria</taxon>
        <taxon>Oceanospirillales</taxon>
        <taxon>Zooshikellaceae</taxon>
        <taxon>Spartinivicinus</taxon>
    </lineage>
</organism>
<feature type="domain" description="O-methyltransferase C-terminal" evidence="5">
    <location>
        <begin position="143"/>
        <end position="319"/>
    </location>
</feature>
<dbReference type="SUPFAM" id="SSF53335">
    <property type="entry name" value="S-adenosyl-L-methionine-dependent methyltransferases"/>
    <property type="match status" value="1"/>
</dbReference>
<dbReference type="GO" id="GO:0008171">
    <property type="term" value="F:O-methyltransferase activity"/>
    <property type="evidence" value="ECO:0007669"/>
    <property type="project" value="InterPro"/>
</dbReference>
<comment type="caution">
    <text evidence="7">The sequence shown here is derived from an EMBL/GenBank/DDBJ whole genome shotgun (WGS) entry which is preliminary data.</text>
</comment>
<dbReference type="InterPro" id="IPR016461">
    <property type="entry name" value="COMT-like"/>
</dbReference>
<dbReference type="InterPro" id="IPR036390">
    <property type="entry name" value="WH_DNA-bd_sf"/>
</dbReference>
<accession>A0A853I6E9</accession>
<keyword evidence="1 7" id="KW-0489">Methyltransferase</keyword>
<reference evidence="7 8" key="1">
    <citation type="submission" date="2020-07" db="EMBL/GenBank/DDBJ databases">
        <title>Endozoicomonas sp. nov., isolated from sediment.</title>
        <authorList>
            <person name="Gu T."/>
        </authorList>
    </citation>
    <scope>NUCLEOTIDE SEQUENCE [LARGE SCALE GENOMIC DNA]</scope>
    <source>
        <strain evidence="7 8">SM1973</strain>
    </source>
</reference>
<proteinExistence type="predicted"/>
<dbReference type="InterPro" id="IPR036388">
    <property type="entry name" value="WH-like_DNA-bd_sf"/>
</dbReference>
<evidence type="ECO:0000256" key="2">
    <source>
        <dbReference type="ARBA" id="ARBA00022679"/>
    </source>
</evidence>
<dbReference type="Gene3D" id="1.20.5.840">
    <property type="entry name" value="hypothetical RNA methyltransferase"/>
    <property type="match status" value="1"/>
</dbReference>
<dbReference type="EMBL" id="JACCKB010000092">
    <property type="protein sequence ID" value="NYZ69490.1"/>
    <property type="molecule type" value="Genomic_DNA"/>
</dbReference>
<evidence type="ECO:0000256" key="4">
    <source>
        <dbReference type="PIRSR" id="PIRSR005739-1"/>
    </source>
</evidence>
<dbReference type="InterPro" id="IPR012967">
    <property type="entry name" value="COMT_dimerisation"/>
</dbReference>
<name>A0A853I6E9_9GAMM</name>
<dbReference type="AlphaFoldDB" id="A0A853I6E9"/>
<keyword evidence="3" id="KW-0949">S-adenosyl-L-methionine</keyword>
<dbReference type="PANTHER" id="PTHR43712:SF2">
    <property type="entry name" value="O-METHYLTRANSFERASE CICE"/>
    <property type="match status" value="1"/>
</dbReference>
<feature type="domain" description="O-methyltransferase dimerisation" evidence="6">
    <location>
        <begin position="19"/>
        <end position="81"/>
    </location>
</feature>
<dbReference type="CDD" id="cd02440">
    <property type="entry name" value="AdoMet_MTases"/>
    <property type="match status" value="1"/>
</dbReference>
<dbReference type="PROSITE" id="PS51683">
    <property type="entry name" value="SAM_OMT_II"/>
    <property type="match status" value="1"/>
</dbReference>
<dbReference type="PIRSF" id="PIRSF005739">
    <property type="entry name" value="O-mtase"/>
    <property type="match status" value="1"/>
</dbReference>
<keyword evidence="2" id="KW-0808">Transferase</keyword>
<dbReference type="Pfam" id="PF00891">
    <property type="entry name" value="Methyltransf_2"/>
    <property type="match status" value="1"/>
</dbReference>
<dbReference type="PANTHER" id="PTHR43712">
    <property type="entry name" value="PUTATIVE (AFU_ORTHOLOGUE AFUA_4G14580)-RELATED"/>
    <property type="match status" value="1"/>
</dbReference>
<evidence type="ECO:0000313" key="7">
    <source>
        <dbReference type="EMBL" id="NYZ69490.1"/>
    </source>
</evidence>
<evidence type="ECO:0000313" key="8">
    <source>
        <dbReference type="Proteomes" id="UP000569732"/>
    </source>
</evidence>
<dbReference type="InterPro" id="IPR001077">
    <property type="entry name" value="COMT_C"/>
</dbReference>
<dbReference type="Proteomes" id="UP000569732">
    <property type="component" value="Unassembled WGS sequence"/>
</dbReference>
<protein>
    <submittedName>
        <fullName evidence="7">Methyltransferase domain-containing protein</fullName>
    </submittedName>
</protein>
<dbReference type="Pfam" id="PF08100">
    <property type="entry name" value="Dimerisation"/>
    <property type="match status" value="1"/>
</dbReference>
<evidence type="ECO:0000259" key="5">
    <source>
        <dbReference type="Pfam" id="PF00891"/>
    </source>
</evidence>
<sequence length="343" mass="37966">MGLENQISEFTFDTFFNNVNGYYRTAAVKAAIELGIFDIVGENRKSIDEVANECQSSRRGIRILCYFLASIGFLKVDGDVFYMTREMVMFLSRKAPGYLGDSIDFLLSPYIMSAFDDLASVIRTGEIRLSSDGVVAPDHPQWVMFARAMSSMMSLPSVLLAELVDTQPNKPIKVLDVAAGHGLFGTAVARKNPNAQVTFLDWENVLQVAKENVAKAGVEDRAQFMPGSAFDVDWGEGYDAVLLTNFLHHFDKEGCQVILEKAKAALNENGRAYVFEFIANEDRISPSLAAATSMMMLGTTPAGEVYTYSDIKEMFENVNYSNVELRPIPPAMENVVVGYKNSL</sequence>
<dbReference type="Gene3D" id="1.10.10.10">
    <property type="entry name" value="Winged helix-like DNA-binding domain superfamily/Winged helix DNA-binding domain"/>
    <property type="match status" value="1"/>
</dbReference>
<evidence type="ECO:0000256" key="3">
    <source>
        <dbReference type="ARBA" id="ARBA00022691"/>
    </source>
</evidence>
<evidence type="ECO:0000259" key="6">
    <source>
        <dbReference type="Pfam" id="PF08100"/>
    </source>
</evidence>
<gene>
    <name evidence="7" type="ORF">H0A36_26080</name>
</gene>
<evidence type="ECO:0000256" key="1">
    <source>
        <dbReference type="ARBA" id="ARBA00022603"/>
    </source>
</evidence>
<feature type="active site" description="Proton acceptor" evidence="4">
    <location>
        <position position="248"/>
    </location>
</feature>